<dbReference type="Proteomes" id="UP000294814">
    <property type="component" value="Unassembled WGS sequence"/>
</dbReference>
<dbReference type="AlphaFoldDB" id="A0A4R5F627"/>
<name>A0A4R5F627_9FLAO</name>
<comment type="caution">
    <text evidence="1">The sequence shown here is derived from an EMBL/GenBank/DDBJ whole genome shotgun (WGS) entry which is preliminary data.</text>
</comment>
<reference evidence="1 2" key="1">
    <citation type="submission" date="2019-03" db="EMBL/GenBank/DDBJ databases">
        <title>Novel species of Flavobacterium.</title>
        <authorList>
            <person name="Liu Q."/>
            <person name="Xin Y.-H."/>
        </authorList>
    </citation>
    <scope>NUCLEOTIDE SEQUENCE [LARGE SCALE GENOMIC DNA]</scope>
    <source>
        <strain evidence="1 2">LB3P52</strain>
    </source>
</reference>
<protein>
    <submittedName>
        <fullName evidence="1">Uncharacterized protein</fullName>
    </submittedName>
</protein>
<evidence type="ECO:0000313" key="1">
    <source>
        <dbReference type="EMBL" id="TDE43193.1"/>
    </source>
</evidence>
<dbReference type="EMBL" id="SMLG01000008">
    <property type="protein sequence ID" value="TDE43193.1"/>
    <property type="molecule type" value="Genomic_DNA"/>
</dbReference>
<organism evidence="1 2">
    <name type="scientific">Flavobacterium rhamnosiphilum</name>
    <dbReference type="NCBI Taxonomy" id="2541724"/>
    <lineage>
        <taxon>Bacteria</taxon>
        <taxon>Pseudomonadati</taxon>
        <taxon>Bacteroidota</taxon>
        <taxon>Flavobacteriia</taxon>
        <taxon>Flavobacteriales</taxon>
        <taxon>Flavobacteriaceae</taxon>
        <taxon>Flavobacterium</taxon>
    </lineage>
</organism>
<evidence type="ECO:0000313" key="2">
    <source>
        <dbReference type="Proteomes" id="UP000294814"/>
    </source>
</evidence>
<dbReference type="OrthoDB" id="5821096at2"/>
<gene>
    <name evidence="1" type="ORF">E0I26_11305</name>
</gene>
<dbReference type="RefSeq" id="WP_131916584.1">
    <property type="nucleotide sequence ID" value="NZ_SMLG01000008.1"/>
</dbReference>
<accession>A0A4R5F627</accession>
<sequence>MPVHLQLILEISGKVIALESQGDPKTNLVQRLDDIVVKYKPDLIICSTRTRGETVHAVDNTANKYGFDTIWTSTYQIAHSQSLVNSIKSEHLLDLIVKLGLI</sequence>
<keyword evidence="2" id="KW-1185">Reference proteome</keyword>
<proteinExistence type="predicted"/>